<keyword evidence="4" id="KW-0479">Metal-binding</keyword>
<gene>
    <name evidence="10" type="ORF">KMW28_06510</name>
</gene>
<feature type="domain" description="Peptidase M13 N-terminal" evidence="9">
    <location>
        <begin position="40"/>
        <end position="416"/>
    </location>
</feature>
<dbReference type="Gene3D" id="1.10.1380.10">
    <property type="entry name" value="Neutral endopeptidase , domain2"/>
    <property type="match status" value="1"/>
</dbReference>
<dbReference type="AlphaFoldDB" id="A0AAX1N6Y2"/>
<reference evidence="10 11" key="1">
    <citation type="submission" date="2021-05" db="EMBL/GenBank/DDBJ databases">
        <title>Comparative genomic studies on the polysaccharide-degrading batcterial strains of the Flammeovirga genus.</title>
        <authorList>
            <person name="Zewei F."/>
            <person name="Zheng Z."/>
            <person name="Yu L."/>
            <person name="Ruyue G."/>
            <person name="Yanhong M."/>
            <person name="Yuanyuan C."/>
            <person name="Jingyan G."/>
            <person name="Wenjun H."/>
        </authorList>
    </citation>
    <scope>NUCLEOTIDE SEQUENCE [LARGE SCALE GENOMIC DNA]</scope>
    <source>
        <strain evidence="10 11">NBRC:100898</strain>
    </source>
</reference>
<organism evidence="10 11">
    <name type="scientific">Flammeovirga yaeyamensis</name>
    <dbReference type="NCBI Taxonomy" id="367791"/>
    <lineage>
        <taxon>Bacteria</taxon>
        <taxon>Pseudomonadati</taxon>
        <taxon>Bacteroidota</taxon>
        <taxon>Cytophagia</taxon>
        <taxon>Cytophagales</taxon>
        <taxon>Flammeovirgaceae</taxon>
        <taxon>Flammeovirga</taxon>
    </lineage>
</organism>
<name>A0AAX1N6Y2_9BACT</name>
<evidence type="ECO:0000313" key="10">
    <source>
        <dbReference type="EMBL" id="QWG03229.1"/>
    </source>
</evidence>
<comment type="cofactor">
    <cofactor evidence="1">
        <name>Zn(2+)</name>
        <dbReference type="ChEBI" id="CHEBI:29105"/>
    </cofactor>
</comment>
<keyword evidence="6" id="KW-0862">Zinc</keyword>
<dbReference type="PANTHER" id="PTHR11733:SF167">
    <property type="entry name" value="FI17812P1-RELATED"/>
    <property type="match status" value="1"/>
</dbReference>
<evidence type="ECO:0000256" key="4">
    <source>
        <dbReference type="ARBA" id="ARBA00022723"/>
    </source>
</evidence>
<keyword evidence="11" id="KW-1185">Reference proteome</keyword>
<dbReference type="Pfam" id="PF05649">
    <property type="entry name" value="Peptidase_M13_N"/>
    <property type="match status" value="1"/>
</dbReference>
<evidence type="ECO:0000259" key="8">
    <source>
        <dbReference type="Pfam" id="PF01431"/>
    </source>
</evidence>
<accession>A0AAX1N6Y2</accession>
<sequence>MKWLLLFSINILFLVGCDREETQNNDQYLFISDLDSTVAPQDNFYLYANGGWQQREDIPKNLSSWGSHKALREKNNQILEKLLTQKNNYPKNSNQAKAIKFYQVGMDSAEINHQSYAPLVNYLNDIKHIDTYFDLQDMIVRFHRMQIHPFFRPTIFQDKENKEQQAVYLEFEGMSFQNPNFYFMLDSISSHNRDNYITHITNMFHLLGYADEESQTKAKNAFTIEQGIAKAYKSSLAKQPNLDYYNPKTLENLNGICQTFIWPQYFKSLGIKTDRVILTNPEYFANIDAIILKNGLEKVKDYLLWRLLHFSAPHLSSEFVNEDFSYFGKIRDGLLDQPHRWEKVLFETNKSVGMAVGQIYIEHQFSDIEKKQAEELIQNILSTAQKRIDKVSWLSPSALKTAKRKLEGLVVKVGYPDAFPSYESLTLTDTYLHNIFSVNEWEFKQKVASLNVAADKDKWIIPPQSVNAYYNSLNNEFVIAAGILQPPFYFPEADDAINYGAIGAIIAHEITHGFDDIGRRYNEYGEEKNWWTLKDYNTFKQRTNLLIQQYNQYEPLSGYFVNGNLTLNENIADLSGLALAYNSFKEHNRSHEKINGYTPEQRFFFSWAKVWRSKTRIAVLRDKLVTERHAPGEYRVNGPLSNFTPFYEAFDVKKGQGMWRDKENRVTIW</sequence>
<dbReference type="PROSITE" id="PS51257">
    <property type="entry name" value="PROKAR_LIPOPROTEIN"/>
    <property type="match status" value="1"/>
</dbReference>
<evidence type="ECO:0000313" key="11">
    <source>
        <dbReference type="Proteomes" id="UP000678679"/>
    </source>
</evidence>
<dbReference type="InterPro" id="IPR042089">
    <property type="entry name" value="Peptidase_M13_dom_2"/>
</dbReference>
<dbReference type="EMBL" id="CP076132">
    <property type="protein sequence ID" value="QWG03229.1"/>
    <property type="molecule type" value="Genomic_DNA"/>
</dbReference>
<dbReference type="Gene3D" id="3.40.390.10">
    <property type="entry name" value="Collagenase (Catalytic Domain)"/>
    <property type="match status" value="1"/>
</dbReference>
<feature type="domain" description="Peptidase M13 C-terminal" evidence="8">
    <location>
        <begin position="467"/>
        <end position="666"/>
    </location>
</feature>
<evidence type="ECO:0000256" key="7">
    <source>
        <dbReference type="ARBA" id="ARBA00023049"/>
    </source>
</evidence>
<evidence type="ECO:0000256" key="5">
    <source>
        <dbReference type="ARBA" id="ARBA00022801"/>
    </source>
</evidence>
<dbReference type="CDD" id="cd08662">
    <property type="entry name" value="M13"/>
    <property type="match status" value="1"/>
</dbReference>
<keyword evidence="3" id="KW-0645">Protease</keyword>
<dbReference type="Pfam" id="PF01431">
    <property type="entry name" value="Peptidase_M13"/>
    <property type="match status" value="1"/>
</dbReference>
<dbReference type="GO" id="GO:0016485">
    <property type="term" value="P:protein processing"/>
    <property type="evidence" value="ECO:0007669"/>
    <property type="project" value="TreeGrafter"/>
</dbReference>
<proteinExistence type="inferred from homology"/>
<dbReference type="InterPro" id="IPR018497">
    <property type="entry name" value="Peptidase_M13_C"/>
</dbReference>
<comment type="similarity">
    <text evidence="2">Belongs to the peptidase M13 family.</text>
</comment>
<dbReference type="PROSITE" id="PS51885">
    <property type="entry name" value="NEPRILYSIN"/>
    <property type="match status" value="1"/>
</dbReference>
<dbReference type="GO" id="GO:0046872">
    <property type="term" value="F:metal ion binding"/>
    <property type="evidence" value="ECO:0007669"/>
    <property type="project" value="UniProtKB-KW"/>
</dbReference>
<dbReference type="PANTHER" id="PTHR11733">
    <property type="entry name" value="ZINC METALLOPROTEASE FAMILY M13 NEPRILYSIN-RELATED"/>
    <property type="match status" value="1"/>
</dbReference>
<dbReference type="KEGG" id="fya:KMW28_06510"/>
<dbReference type="InterPro" id="IPR024079">
    <property type="entry name" value="MetalloPept_cat_dom_sf"/>
</dbReference>
<dbReference type="InterPro" id="IPR008753">
    <property type="entry name" value="Peptidase_M13_N"/>
</dbReference>
<evidence type="ECO:0000259" key="9">
    <source>
        <dbReference type="Pfam" id="PF05649"/>
    </source>
</evidence>
<dbReference type="RefSeq" id="WP_169664094.1">
    <property type="nucleotide sequence ID" value="NZ_CP076132.1"/>
</dbReference>
<dbReference type="SUPFAM" id="SSF55486">
    <property type="entry name" value="Metalloproteases ('zincins'), catalytic domain"/>
    <property type="match status" value="1"/>
</dbReference>
<keyword evidence="7" id="KW-0482">Metalloprotease</keyword>
<keyword evidence="5" id="KW-0378">Hydrolase</keyword>
<evidence type="ECO:0000256" key="1">
    <source>
        <dbReference type="ARBA" id="ARBA00001947"/>
    </source>
</evidence>
<evidence type="ECO:0000256" key="2">
    <source>
        <dbReference type="ARBA" id="ARBA00007357"/>
    </source>
</evidence>
<evidence type="ECO:0000256" key="6">
    <source>
        <dbReference type="ARBA" id="ARBA00022833"/>
    </source>
</evidence>
<dbReference type="InterPro" id="IPR000718">
    <property type="entry name" value="Peptidase_M13"/>
</dbReference>
<evidence type="ECO:0000256" key="3">
    <source>
        <dbReference type="ARBA" id="ARBA00022670"/>
    </source>
</evidence>
<dbReference type="GO" id="GO:0005886">
    <property type="term" value="C:plasma membrane"/>
    <property type="evidence" value="ECO:0007669"/>
    <property type="project" value="TreeGrafter"/>
</dbReference>
<dbReference type="GO" id="GO:0004222">
    <property type="term" value="F:metalloendopeptidase activity"/>
    <property type="evidence" value="ECO:0007669"/>
    <property type="project" value="InterPro"/>
</dbReference>
<dbReference type="Proteomes" id="UP000678679">
    <property type="component" value="Chromosome 1"/>
</dbReference>
<protein>
    <submittedName>
        <fullName evidence="10">M13 family metallopeptidase</fullName>
    </submittedName>
</protein>
<dbReference type="PRINTS" id="PR00786">
    <property type="entry name" value="NEPRILYSIN"/>
</dbReference>